<dbReference type="EMBL" id="JASDAP010000007">
    <property type="protein sequence ID" value="KAK1899924.1"/>
    <property type="molecule type" value="Genomic_DNA"/>
</dbReference>
<dbReference type="Proteomes" id="UP001228049">
    <property type="component" value="Unassembled WGS sequence"/>
</dbReference>
<feature type="compositionally biased region" description="Basic and acidic residues" evidence="1">
    <location>
        <begin position="50"/>
        <end position="59"/>
    </location>
</feature>
<reference evidence="2" key="1">
    <citation type="submission" date="2023-04" db="EMBL/GenBank/DDBJ databases">
        <title>Chromosome-level genome of Chaenocephalus aceratus.</title>
        <authorList>
            <person name="Park H."/>
        </authorList>
    </citation>
    <scope>NUCLEOTIDE SEQUENCE</scope>
    <source>
        <strain evidence="2">DE</strain>
        <tissue evidence="2">Muscle</tissue>
    </source>
</reference>
<feature type="compositionally biased region" description="Low complexity" evidence="1">
    <location>
        <begin position="13"/>
        <end position="35"/>
    </location>
</feature>
<name>A0AAD9CHY9_DISEL</name>
<feature type="region of interest" description="Disordered" evidence="1">
    <location>
        <begin position="50"/>
        <end position="70"/>
    </location>
</feature>
<accession>A0AAD9CHY9</accession>
<evidence type="ECO:0000313" key="3">
    <source>
        <dbReference type="Proteomes" id="UP001228049"/>
    </source>
</evidence>
<gene>
    <name evidence="2" type="ORF">KUDE01_000711</name>
</gene>
<evidence type="ECO:0000256" key="1">
    <source>
        <dbReference type="SAM" id="MobiDB-lite"/>
    </source>
</evidence>
<dbReference type="AlphaFoldDB" id="A0AAD9CHY9"/>
<feature type="region of interest" description="Disordered" evidence="1">
    <location>
        <begin position="1"/>
        <end position="35"/>
    </location>
</feature>
<proteinExistence type="predicted"/>
<protein>
    <submittedName>
        <fullName evidence="2">Trigger factor</fullName>
    </submittedName>
</protein>
<sequence length="92" mass="9780">MVEELSSRGSHCSLSPLTDSLSTDRTTSSLLSPSLQTPLSALGEQFLLTAKERPSRDGTLRGSPGPETLSVPAQLLRGQALYSFSPPPAFLH</sequence>
<keyword evidence="3" id="KW-1185">Reference proteome</keyword>
<organism evidence="2 3">
    <name type="scientific">Dissostichus eleginoides</name>
    <name type="common">Patagonian toothfish</name>
    <name type="synonym">Dissostichus amissus</name>
    <dbReference type="NCBI Taxonomy" id="100907"/>
    <lineage>
        <taxon>Eukaryota</taxon>
        <taxon>Metazoa</taxon>
        <taxon>Chordata</taxon>
        <taxon>Craniata</taxon>
        <taxon>Vertebrata</taxon>
        <taxon>Euteleostomi</taxon>
        <taxon>Actinopterygii</taxon>
        <taxon>Neopterygii</taxon>
        <taxon>Teleostei</taxon>
        <taxon>Neoteleostei</taxon>
        <taxon>Acanthomorphata</taxon>
        <taxon>Eupercaria</taxon>
        <taxon>Perciformes</taxon>
        <taxon>Notothenioidei</taxon>
        <taxon>Nototheniidae</taxon>
        <taxon>Dissostichus</taxon>
    </lineage>
</organism>
<evidence type="ECO:0000313" key="2">
    <source>
        <dbReference type="EMBL" id="KAK1899924.1"/>
    </source>
</evidence>
<comment type="caution">
    <text evidence="2">The sequence shown here is derived from an EMBL/GenBank/DDBJ whole genome shotgun (WGS) entry which is preliminary data.</text>
</comment>